<comment type="subcellular location">
    <subcellularLocation>
        <location evidence="1">Periplasm</location>
    </subcellularLocation>
</comment>
<evidence type="ECO:0000256" key="4">
    <source>
        <dbReference type="SAM" id="SignalP"/>
    </source>
</evidence>
<dbReference type="PANTHER" id="PTHR30024">
    <property type="entry name" value="ALIPHATIC SULFONATES-BINDING PROTEIN-RELATED"/>
    <property type="match status" value="1"/>
</dbReference>
<organism evidence="6 7">
    <name type="scientific">Effusibacillus dendaii</name>
    <dbReference type="NCBI Taxonomy" id="2743772"/>
    <lineage>
        <taxon>Bacteria</taxon>
        <taxon>Bacillati</taxon>
        <taxon>Bacillota</taxon>
        <taxon>Bacilli</taxon>
        <taxon>Bacillales</taxon>
        <taxon>Alicyclobacillaceae</taxon>
        <taxon>Effusibacillus</taxon>
    </lineage>
</organism>
<dbReference type="PROSITE" id="PS51257">
    <property type="entry name" value="PROKAR_LIPOPROTEIN"/>
    <property type="match status" value="1"/>
</dbReference>
<evidence type="ECO:0000313" key="6">
    <source>
        <dbReference type="EMBL" id="BCJ86148.1"/>
    </source>
</evidence>
<accession>A0A7I8D7M8</accession>
<evidence type="ECO:0000313" key="7">
    <source>
        <dbReference type="Proteomes" id="UP000593802"/>
    </source>
</evidence>
<proteinExistence type="inferred from homology"/>
<evidence type="ECO:0000256" key="1">
    <source>
        <dbReference type="ARBA" id="ARBA00004418"/>
    </source>
</evidence>
<dbReference type="Gene3D" id="3.40.190.10">
    <property type="entry name" value="Periplasmic binding protein-like II"/>
    <property type="match status" value="2"/>
</dbReference>
<feature type="chain" id="PRO_5039170467" evidence="4">
    <location>
        <begin position="26"/>
        <end position="351"/>
    </location>
</feature>
<dbReference type="RefSeq" id="WP_200760181.1">
    <property type="nucleotide sequence ID" value="NZ_AP023366.1"/>
</dbReference>
<evidence type="ECO:0000256" key="2">
    <source>
        <dbReference type="ARBA" id="ARBA00010742"/>
    </source>
</evidence>
<reference evidence="6 7" key="1">
    <citation type="submission" date="2020-08" db="EMBL/GenBank/DDBJ databases">
        <title>Complete Genome Sequence of Effusibacillus dendaii Strain skT53, Isolated from Farmland soil.</title>
        <authorList>
            <person name="Konishi T."/>
            <person name="Kawasaki H."/>
        </authorList>
    </citation>
    <scope>NUCLEOTIDE SEQUENCE [LARGE SCALE GENOMIC DNA]</scope>
    <source>
        <strain evidence="7">skT53</strain>
    </source>
</reference>
<feature type="domain" description="SsuA/THI5-like" evidence="5">
    <location>
        <begin position="60"/>
        <end position="270"/>
    </location>
</feature>
<dbReference type="SUPFAM" id="SSF53850">
    <property type="entry name" value="Periplasmic binding protein-like II"/>
    <property type="match status" value="1"/>
</dbReference>
<name>A0A7I8D7M8_9BACL</name>
<keyword evidence="7" id="KW-1185">Reference proteome</keyword>
<gene>
    <name evidence="6" type="ORF">skT53_11330</name>
</gene>
<dbReference type="Pfam" id="PF09084">
    <property type="entry name" value="NMT1"/>
    <property type="match status" value="1"/>
</dbReference>
<dbReference type="PANTHER" id="PTHR30024:SF47">
    <property type="entry name" value="TAURINE-BINDING PERIPLASMIC PROTEIN"/>
    <property type="match status" value="1"/>
</dbReference>
<feature type="signal peptide" evidence="4">
    <location>
        <begin position="1"/>
        <end position="25"/>
    </location>
</feature>
<comment type="similarity">
    <text evidence="2">Belongs to the bacterial solute-binding protein SsuA/TauA family.</text>
</comment>
<dbReference type="InterPro" id="IPR015168">
    <property type="entry name" value="SsuA/THI5"/>
</dbReference>
<dbReference type="Proteomes" id="UP000593802">
    <property type="component" value="Chromosome"/>
</dbReference>
<protein>
    <submittedName>
        <fullName evidence="6">Sulfonate ABC transporter substrate-binding protein</fullName>
    </submittedName>
</protein>
<dbReference type="GO" id="GO:0042597">
    <property type="term" value="C:periplasmic space"/>
    <property type="evidence" value="ECO:0007669"/>
    <property type="project" value="UniProtKB-SubCell"/>
</dbReference>
<sequence>MIRISWNRKLSMLASFMLVSALVFGCGQSESKPASSEKSGDKIDKIEITVTHYPTGLYSLPYEVAVDKGFFKEEKIEIGGIVPGSGGGTTVRNVLSGKLPFGDVATSAAAQSFLSGAPIVIVAGSVQTFSDSFYVTRKDAPFQKAEDLVGHKWAFTSPGSATEAVSRLIFEKANIDPKSLEFVSSGGINEGLTLLEKGGVDATVIGEPLYSTKKNDYKTLFRLSDYVPKFEQSVIVTSPQLIQQNPSLVKRFLTAIQKADQWIYQNPEEAGKIFAKYGKIDETASIEAVKGLVKLNHWTTKVDVDGMNNVLKGMQYTGTLKTGTKIDWKELMNQTFLPQDQQIDTSKLIGN</sequence>
<dbReference type="EMBL" id="AP023366">
    <property type="protein sequence ID" value="BCJ86148.1"/>
    <property type="molecule type" value="Genomic_DNA"/>
</dbReference>
<evidence type="ECO:0000259" key="5">
    <source>
        <dbReference type="Pfam" id="PF09084"/>
    </source>
</evidence>
<dbReference type="KEGG" id="eff:skT53_11330"/>
<keyword evidence="3 4" id="KW-0732">Signal</keyword>
<dbReference type="AlphaFoldDB" id="A0A7I8D7M8"/>
<evidence type="ECO:0000256" key="3">
    <source>
        <dbReference type="ARBA" id="ARBA00022729"/>
    </source>
</evidence>